<accession>A0AAV2ESY1</accession>
<dbReference type="EMBL" id="OZ034818">
    <property type="protein sequence ID" value="CAL1389091.1"/>
    <property type="molecule type" value="Genomic_DNA"/>
</dbReference>
<evidence type="ECO:0000313" key="3">
    <source>
        <dbReference type="Proteomes" id="UP001497516"/>
    </source>
</evidence>
<proteinExistence type="predicted"/>
<dbReference type="Proteomes" id="UP001497516">
    <property type="component" value="Chromosome 5"/>
</dbReference>
<feature type="compositionally biased region" description="Acidic residues" evidence="1">
    <location>
        <begin position="23"/>
        <end position="37"/>
    </location>
</feature>
<protein>
    <submittedName>
        <fullName evidence="2">Uncharacterized protein</fullName>
    </submittedName>
</protein>
<gene>
    <name evidence="2" type="ORF">LTRI10_LOCUS29976</name>
</gene>
<keyword evidence="3" id="KW-1185">Reference proteome</keyword>
<name>A0AAV2ESY1_9ROSI</name>
<evidence type="ECO:0000313" key="2">
    <source>
        <dbReference type="EMBL" id="CAL1389091.1"/>
    </source>
</evidence>
<evidence type="ECO:0000256" key="1">
    <source>
        <dbReference type="SAM" id="MobiDB-lite"/>
    </source>
</evidence>
<sequence>MHLLRKGLRSDYTKGIYHGEGDQKDEDEDEEDDEIEDGNGNGDVNMDLNDMLGVLNNLLPPQVDPEP</sequence>
<feature type="compositionally biased region" description="Basic and acidic residues" evidence="1">
    <location>
        <begin position="8"/>
        <end position="22"/>
    </location>
</feature>
<dbReference type="AlphaFoldDB" id="A0AAV2ESY1"/>
<organism evidence="2 3">
    <name type="scientific">Linum trigynum</name>
    <dbReference type="NCBI Taxonomy" id="586398"/>
    <lineage>
        <taxon>Eukaryota</taxon>
        <taxon>Viridiplantae</taxon>
        <taxon>Streptophyta</taxon>
        <taxon>Embryophyta</taxon>
        <taxon>Tracheophyta</taxon>
        <taxon>Spermatophyta</taxon>
        <taxon>Magnoliopsida</taxon>
        <taxon>eudicotyledons</taxon>
        <taxon>Gunneridae</taxon>
        <taxon>Pentapetalae</taxon>
        <taxon>rosids</taxon>
        <taxon>fabids</taxon>
        <taxon>Malpighiales</taxon>
        <taxon>Linaceae</taxon>
        <taxon>Linum</taxon>
    </lineage>
</organism>
<reference evidence="2 3" key="1">
    <citation type="submission" date="2024-04" db="EMBL/GenBank/DDBJ databases">
        <authorList>
            <person name="Fracassetti M."/>
        </authorList>
    </citation>
    <scope>NUCLEOTIDE SEQUENCE [LARGE SCALE GENOMIC DNA]</scope>
</reference>
<feature type="region of interest" description="Disordered" evidence="1">
    <location>
        <begin position="1"/>
        <end position="67"/>
    </location>
</feature>